<evidence type="ECO:0000259" key="9">
    <source>
        <dbReference type="PROSITE" id="PS51352"/>
    </source>
</evidence>
<dbReference type="PRINTS" id="PR00421">
    <property type="entry name" value="THIOREDOXIN"/>
</dbReference>
<dbReference type="EC" id="5.3.4.1" evidence="3"/>
<dbReference type="Gene3D" id="3.40.30.10">
    <property type="entry name" value="Glutaredoxin"/>
    <property type="match status" value="2"/>
</dbReference>
<feature type="region of interest" description="Disordered" evidence="7">
    <location>
        <begin position="246"/>
        <end position="313"/>
    </location>
</feature>
<feature type="region of interest" description="Disordered" evidence="7">
    <location>
        <begin position="465"/>
        <end position="504"/>
    </location>
</feature>
<dbReference type="SUPFAM" id="SSF52833">
    <property type="entry name" value="Thioredoxin-like"/>
    <property type="match status" value="2"/>
</dbReference>
<keyword evidence="4" id="KW-1015">Disulfide bond</keyword>
<dbReference type="PROSITE" id="PS00194">
    <property type="entry name" value="THIOREDOXIN_1"/>
    <property type="match status" value="1"/>
</dbReference>
<dbReference type="CDD" id="cd02981">
    <property type="entry name" value="PDI_b_family"/>
    <property type="match status" value="1"/>
</dbReference>
<evidence type="ECO:0000313" key="10">
    <source>
        <dbReference type="EMBL" id="CAK7226856.1"/>
    </source>
</evidence>
<accession>A0ABP0C4S3</accession>
<evidence type="ECO:0000256" key="1">
    <source>
        <dbReference type="ARBA" id="ARBA00001182"/>
    </source>
</evidence>
<proteinExistence type="predicted"/>
<dbReference type="InterPro" id="IPR017937">
    <property type="entry name" value="Thioredoxin_CS"/>
</dbReference>
<dbReference type="PROSITE" id="PS51352">
    <property type="entry name" value="THIOREDOXIN_2"/>
    <property type="match status" value="1"/>
</dbReference>
<evidence type="ECO:0000313" key="11">
    <source>
        <dbReference type="Proteomes" id="UP001642482"/>
    </source>
</evidence>
<comment type="subcellular location">
    <subcellularLocation>
        <location evidence="2">Endoplasmic reticulum lumen</location>
    </subcellularLocation>
</comment>
<feature type="signal peptide" evidence="8">
    <location>
        <begin position="1"/>
        <end position="21"/>
    </location>
</feature>
<feature type="compositionally biased region" description="Basic and acidic residues" evidence="7">
    <location>
        <begin position="271"/>
        <end position="298"/>
    </location>
</feature>
<keyword evidence="11" id="KW-1185">Reference proteome</keyword>
<evidence type="ECO:0000256" key="5">
    <source>
        <dbReference type="ARBA" id="ARBA00023235"/>
    </source>
</evidence>
<protein>
    <recommendedName>
        <fullName evidence="3">protein disulfide-isomerase</fullName>
        <ecNumber evidence="3">5.3.4.1</ecNumber>
    </recommendedName>
</protein>
<dbReference type="PANTHER" id="PTHR45815:SF3">
    <property type="entry name" value="PROTEIN DISULFIDE-ISOMERASE A6"/>
    <property type="match status" value="1"/>
</dbReference>
<keyword evidence="5" id="KW-0413">Isomerase</keyword>
<comment type="caution">
    <text evidence="10">The sequence shown here is derived from an EMBL/GenBank/DDBJ whole genome shotgun (WGS) entry which is preliminary data.</text>
</comment>
<evidence type="ECO:0000256" key="6">
    <source>
        <dbReference type="ARBA" id="ARBA00023284"/>
    </source>
</evidence>
<dbReference type="Proteomes" id="UP001642482">
    <property type="component" value="Unassembled WGS sequence"/>
</dbReference>
<name>A0ABP0C4S3_9PEZI</name>
<dbReference type="Pfam" id="PF24541">
    <property type="entry name" value="Thioredox_PDIA6_C"/>
    <property type="match status" value="1"/>
</dbReference>
<sequence>MWTKSLLAAVAVMSELHAALAADSLYDKGSPILQITTKKQLNQLINTSNHTSIIEFYAPWCGHCKNLKGDYEKAARSLAGMVNVAAVNCDESQELCSSMGIQGFPTLKIVRPPKAAGRKPVIEDYQGQRTAGSIVDSLTAQMNNYVVKVTDASLDKFLEGEGPKALLFTEKGTTAPTTKALATDFLGVLSLGQVRNKESATVEKYGVTKFPALVLLPGEGKDSIVYDGKMKHKEMVEFLSQAAEPNKPVDINGAAPKKDKAKKDKAKKDKAKKDKADKAEKKEKKAKAEKVEEQKPVVEDDAETETTSTPTEQQTAPVIVQGAVPIPTIHTLEKLQSSCLHDKSHTCVLVFVGDEESEKKATTQEVLSHLAELAHKYAQNKRALFPFYAIPASNEASATLLKALELDGGSSEQPQVVALNARRGWWRNFKGDDLSAQAIESWVDTIRMGDGVKEKLPASVVVEAKKEKEAPKEEVKEEVKEKLKEEPAEKVKEEPKEEMKHQEL</sequence>
<gene>
    <name evidence="10" type="ORF">SEUCBS140593_006384</name>
</gene>
<feature type="domain" description="Thioredoxin" evidence="9">
    <location>
        <begin position="14"/>
        <end position="143"/>
    </location>
</feature>
<keyword evidence="6" id="KW-0676">Redox-active center</keyword>
<keyword evidence="8" id="KW-0732">Signal</keyword>
<dbReference type="InterPro" id="IPR036249">
    <property type="entry name" value="Thioredoxin-like_sf"/>
</dbReference>
<dbReference type="InterPro" id="IPR057305">
    <property type="entry name" value="Thioredox_PDIA6_C"/>
</dbReference>
<evidence type="ECO:0000256" key="4">
    <source>
        <dbReference type="ARBA" id="ARBA00023157"/>
    </source>
</evidence>
<feature type="chain" id="PRO_5046496666" description="protein disulfide-isomerase" evidence="8">
    <location>
        <begin position="22"/>
        <end position="504"/>
    </location>
</feature>
<dbReference type="EMBL" id="CAWUHD010000068">
    <property type="protein sequence ID" value="CAK7226856.1"/>
    <property type="molecule type" value="Genomic_DNA"/>
</dbReference>
<evidence type="ECO:0000256" key="3">
    <source>
        <dbReference type="ARBA" id="ARBA00012723"/>
    </source>
</evidence>
<dbReference type="Pfam" id="PF00085">
    <property type="entry name" value="Thioredoxin"/>
    <property type="match status" value="1"/>
</dbReference>
<reference evidence="10 11" key="1">
    <citation type="submission" date="2024-01" db="EMBL/GenBank/DDBJ databases">
        <authorList>
            <person name="Allen C."/>
            <person name="Tagirdzhanova G."/>
        </authorList>
    </citation>
    <scope>NUCLEOTIDE SEQUENCE [LARGE SCALE GENOMIC DNA]</scope>
</reference>
<evidence type="ECO:0000256" key="2">
    <source>
        <dbReference type="ARBA" id="ARBA00004319"/>
    </source>
</evidence>
<dbReference type="PANTHER" id="PTHR45815">
    <property type="entry name" value="PROTEIN DISULFIDE-ISOMERASE A6"/>
    <property type="match status" value="1"/>
</dbReference>
<evidence type="ECO:0000256" key="8">
    <source>
        <dbReference type="SAM" id="SignalP"/>
    </source>
</evidence>
<organism evidence="10 11">
    <name type="scientific">Sporothrix eucalyptigena</name>
    <dbReference type="NCBI Taxonomy" id="1812306"/>
    <lineage>
        <taxon>Eukaryota</taxon>
        <taxon>Fungi</taxon>
        <taxon>Dikarya</taxon>
        <taxon>Ascomycota</taxon>
        <taxon>Pezizomycotina</taxon>
        <taxon>Sordariomycetes</taxon>
        <taxon>Sordariomycetidae</taxon>
        <taxon>Ophiostomatales</taxon>
        <taxon>Ophiostomataceae</taxon>
        <taxon>Sporothrix</taxon>
    </lineage>
</organism>
<comment type="catalytic activity">
    <reaction evidence="1">
        <text>Catalyzes the rearrangement of -S-S- bonds in proteins.</text>
        <dbReference type="EC" id="5.3.4.1"/>
    </reaction>
</comment>
<evidence type="ECO:0000256" key="7">
    <source>
        <dbReference type="SAM" id="MobiDB-lite"/>
    </source>
</evidence>
<dbReference type="InterPro" id="IPR013766">
    <property type="entry name" value="Thioredoxin_domain"/>
</dbReference>